<dbReference type="AlphaFoldDB" id="A0AAJ0GD45"/>
<reference evidence="2" key="1">
    <citation type="submission" date="2023-04" db="EMBL/GenBank/DDBJ databases">
        <title>Black Yeasts Isolated from many extreme environments.</title>
        <authorList>
            <person name="Coleine C."/>
            <person name="Stajich J.E."/>
            <person name="Selbmann L."/>
        </authorList>
    </citation>
    <scope>NUCLEOTIDE SEQUENCE</scope>
    <source>
        <strain evidence="2">CCFEE 5312</strain>
    </source>
</reference>
<evidence type="ECO:0000313" key="2">
    <source>
        <dbReference type="EMBL" id="KAK3051624.1"/>
    </source>
</evidence>
<dbReference type="PANTHER" id="PTHR28106">
    <property type="entry name" value="MITOCHONDRIAL ATPASE COMPLEX SUBUNIT ATP10"/>
    <property type="match status" value="1"/>
</dbReference>
<feature type="region of interest" description="Disordered" evidence="1">
    <location>
        <begin position="26"/>
        <end position="99"/>
    </location>
</feature>
<accession>A0AAJ0GD45</accession>
<organism evidence="2 3">
    <name type="scientific">Extremus antarcticus</name>
    <dbReference type="NCBI Taxonomy" id="702011"/>
    <lineage>
        <taxon>Eukaryota</taxon>
        <taxon>Fungi</taxon>
        <taxon>Dikarya</taxon>
        <taxon>Ascomycota</taxon>
        <taxon>Pezizomycotina</taxon>
        <taxon>Dothideomycetes</taxon>
        <taxon>Dothideomycetidae</taxon>
        <taxon>Mycosphaerellales</taxon>
        <taxon>Extremaceae</taxon>
        <taxon>Extremus</taxon>
    </lineage>
</organism>
<evidence type="ECO:0000256" key="1">
    <source>
        <dbReference type="SAM" id="MobiDB-lite"/>
    </source>
</evidence>
<dbReference type="Pfam" id="PF05176">
    <property type="entry name" value="ATP-synt_10"/>
    <property type="match status" value="1"/>
</dbReference>
<dbReference type="GO" id="GO:0005743">
    <property type="term" value="C:mitochondrial inner membrane"/>
    <property type="evidence" value="ECO:0007669"/>
    <property type="project" value="TreeGrafter"/>
</dbReference>
<dbReference type="InterPro" id="IPR007849">
    <property type="entry name" value="ATP10"/>
</dbReference>
<sequence>MKAPSPLCLHALRRITLYEPVSTISHRHYVSPSQPPPPPRSTPPSPVPAQPTQPGFRLRQKPDNDDSHTPIPLSRPIGLPHPPHPGENTGHDPRNLRSRRDDFVDYDKHLDRRAKMTKQIAKPYFRDWSNLRFHKGKVFVAPERLFRAETALWFPNLYGRTLRKDVVSTGEKDGYGGRGRDTCVGMKGKVSVVTLVTSQWAGNQVRTFVGRKENEALEEVIGGSGGLAQRVEINYENNFLKYWILRLFGMGRLRRERTVEEQGRYVVVRRGFSDVLKEALGVMNEKAGYVYLVDQELRIRWAGSAIAEEHERESLVRGVRKLVLEARGVRETKRERLEHVVSEVVEEEVVERKAAAGAA</sequence>
<gene>
    <name evidence="2" type="primary">ATP10</name>
    <name evidence="2" type="ORF">LTR09_007279</name>
</gene>
<dbReference type="PANTHER" id="PTHR28106:SF1">
    <property type="entry name" value="MITOCHONDRIAL ATPASE COMPLEX SUBUNIT ATP10"/>
    <property type="match status" value="1"/>
</dbReference>
<feature type="compositionally biased region" description="Pro residues" evidence="1">
    <location>
        <begin position="33"/>
        <end position="51"/>
    </location>
</feature>
<dbReference type="Proteomes" id="UP001271007">
    <property type="component" value="Unassembled WGS sequence"/>
</dbReference>
<comment type="caution">
    <text evidence="2">The sequence shown here is derived from an EMBL/GenBank/DDBJ whole genome shotgun (WGS) entry which is preliminary data.</text>
</comment>
<evidence type="ECO:0000313" key="3">
    <source>
        <dbReference type="Proteomes" id="UP001271007"/>
    </source>
</evidence>
<dbReference type="GO" id="GO:0033615">
    <property type="term" value="P:mitochondrial proton-transporting ATP synthase complex assembly"/>
    <property type="evidence" value="ECO:0007669"/>
    <property type="project" value="TreeGrafter"/>
</dbReference>
<keyword evidence="3" id="KW-1185">Reference proteome</keyword>
<protein>
    <submittedName>
        <fullName evidence="2">Mitochondrial ATPase complex subunit atp10</fullName>
    </submittedName>
</protein>
<feature type="compositionally biased region" description="Basic and acidic residues" evidence="1">
    <location>
        <begin position="89"/>
        <end position="99"/>
    </location>
</feature>
<dbReference type="EMBL" id="JAWDJX010000025">
    <property type="protein sequence ID" value="KAK3051624.1"/>
    <property type="molecule type" value="Genomic_DNA"/>
</dbReference>
<proteinExistence type="predicted"/>
<name>A0AAJ0GD45_9PEZI</name>